<proteinExistence type="inferred from homology"/>
<comment type="cofactor">
    <cofactor evidence="4">
        <name>a divalent metal cation</name>
        <dbReference type="ChEBI" id="CHEBI:60240"/>
    </cofactor>
</comment>
<dbReference type="PROSITE" id="PS01269">
    <property type="entry name" value="UPF0025"/>
    <property type="match status" value="1"/>
</dbReference>
<dbReference type="EMBL" id="MDEC01000015">
    <property type="protein sequence ID" value="PPU63549.1"/>
    <property type="molecule type" value="Genomic_DNA"/>
</dbReference>
<accession>A0A2S7CPX5</accession>
<dbReference type="InterPro" id="IPR029052">
    <property type="entry name" value="Metallo-depent_PP-like"/>
</dbReference>
<comment type="caution">
    <text evidence="6">The sequence shown here is derived from an EMBL/GenBank/DDBJ whole genome shotgun (WGS) entry which is preliminary data.</text>
</comment>
<dbReference type="Pfam" id="PF12850">
    <property type="entry name" value="Metallophos_2"/>
    <property type="match status" value="1"/>
</dbReference>
<evidence type="ECO:0000313" key="7">
    <source>
        <dbReference type="Proteomes" id="UP000237872"/>
    </source>
</evidence>
<dbReference type="EC" id="3.1.4.-" evidence="4"/>
<dbReference type="OrthoDB" id="9813918at2"/>
<keyword evidence="3" id="KW-0378">Hydrolase</keyword>
<sequence length="171" mass="18081">MTEQVVAIFVSQRARDAVNTGKRIGVISDTHGLLRPEALAALSGCAQIIHAGDVGKPQVLEALQALAPLHVIAGNVDNQPWAAGLPQTLDLQIAGVRLHVLHDLKTLAPQVQADVIVSGHSHKPAIHTREGVLYLNPGSAGPRRFSLPVSVAQLWLGDGAPRAQLQVLALR</sequence>
<dbReference type="PANTHER" id="PTHR11124">
    <property type="entry name" value="VACUOLAR SORTING PROTEIN VPS29"/>
    <property type="match status" value="1"/>
</dbReference>
<feature type="domain" description="Calcineurin-like phosphoesterase" evidence="5">
    <location>
        <begin position="23"/>
        <end position="154"/>
    </location>
</feature>
<evidence type="ECO:0000259" key="5">
    <source>
        <dbReference type="Pfam" id="PF12850"/>
    </source>
</evidence>
<protein>
    <recommendedName>
        <fullName evidence="4">Phosphoesterase</fullName>
        <ecNumber evidence="4">3.1.4.-</ecNumber>
    </recommendedName>
</protein>
<dbReference type="SUPFAM" id="SSF56300">
    <property type="entry name" value="Metallo-dependent phosphatases"/>
    <property type="match status" value="1"/>
</dbReference>
<dbReference type="NCBIfam" id="TIGR00040">
    <property type="entry name" value="yfcE"/>
    <property type="match status" value="1"/>
</dbReference>
<evidence type="ECO:0000256" key="1">
    <source>
        <dbReference type="ARBA" id="ARBA00008950"/>
    </source>
</evidence>
<evidence type="ECO:0000256" key="2">
    <source>
        <dbReference type="ARBA" id="ARBA00022723"/>
    </source>
</evidence>
<dbReference type="GO" id="GO:0016787">
    <property type="term" value="F:hydrolase activity"/>
    <property type="evidence" value="ECO:0007669"/>
    <property type="project" value="UniProtKB-UniRule"/>
</dbReference>
<dbReference type="Proteomes" id="UP000237872">
    <property type="component" value="Unassembled WGS sequence"/>
</dbReference>
<dbReference type="GO" id="GO:0046872">
    <property type="term" value="F:metal ion binding"/>
    <property type="evidence" value="ECO:0007669"/>
    <property type="project" value="UniProtKB-KW"/>
</dbReference>
<gene>
    <name evidence="6" type="ORF">XcodCFBP4690_12405</name>
</gene>
<dbReference type="AlphaFoldDB" id="A0A2S7CPX5"/>
<evidence type="ECO:0000256" key="4">
    <source>
        <dbReference type="RuleBase" id="RU362039"/>
    </source>
</evidence>
<dbReference type="InterPro" id="IPR000979">
    <property type="entry name" value="Phosphodiesterase_MJ0936/Vps29"/>
</dbReference>
<keyword evidence="2 4" id="KW-0479">Metal-binding</keyword>
<evidence type="ECO:0000313" key="6">
    <source>
        <dbReference type="EMBL" id="PPU63549.1"/>
    </source>
</evidence>
<organism evidence="6 7">
    <name type="scientific">Xanthomonas codiaei</name>
    <dbReference type="NCBI Taxonomy" id="56463"/>
    <lineage>
        <taxon>Bacteria</taxon>
        <taxon>Pseudomonadati</taxon>
        <taxon>Pseudomonadota</taxon>
        <taxon>Gammaproteobacteria</taxon>
        <taxon>Lysobacterales</taxon>
        <taxon>Lysobacteraceae</taxon>
        <taxon>Xanthomonas</taxon>
    </lineage>
</organism>
<dbReference type="InterPro" id="IPR020935">
    <property type="entry name" value="PdiEstase_YfcE_CS"/>
</dbReference>
<dbReference type="Gene3D" id="3.60.21.10">
    <property type="match status" value="1"/>
</dbReference>
<name>A0A2S7CPX5_9XANT</name>
<evidence type="ECO:0000256" key="3">
    <source>
        <dbReference type="ARBA" id="ARBA00022801"/>
    </source>
</evidence>
<comment type="similarity">
    <text evidence="1 4">Belongs to the metallophosphoesterase superfamily. YfcE family.</text>
</comment>
<dbReference type="InterPro" id="IPR024654">
    <property type="entry name" value="Calcineurin-like_PHP_lpxH"/>
</dbReference>
<reference evidence="6 7" key="1">
    <citation type="submission" date="2016-08" db="EMBL/GenBank/DDBJ databases">
        <authorList>
            <person name="Seilhamer J.J."/>
        </authorList>
    </citation>
    <scope>NUCLEOTIDE SEQUENCE [LARGE SCALE GENOMIC DNA]</scope>
    <source>
        <strain evidence="6 7">CFBP4690</strain>
    </source>
</reference>